<dbReference type="AlphaFoldDB" id="A0AAV4IUZ9"/>
<proteinExistence type="predicted"/>
<name>A0AAV4IUZ9_9GAST</name>
<protein>
    <submittedName>
        <fullName evidence="1">Uncharacterized protein</fullName>
    </submittedName>
</protein>
<organism evidence="1 2">
    <name type="scientific">Elysia marginata</name>
    <dbReference type="NCBI Taxonomy" id="1093978"/>
    <lineage>
        <taxon>Eukaryota</taxon>
        <taxon>Metazoa</taxon>
        <taxon>Spiralia</taxon>
        <taxon>Lophotrochozoa</taxon>
        <taxon>Mollusca</taxon>
        <taxon>Gastropoda</taxon>
        <taxon>Heterobranchia</taxon>
        <taxon>Euthyneura</taxon>
        <taxon>Panpulmonata</taxon>
        <taxon>Sacoglossa</taxon>
        <taxon>Placobranchoidea</taxon>
        <taxon>Plakobranchidae</taxon>
        <taxon>Elysia</taxon>
    </lineage>
</organism>
<reference evidence="1 2" key="1">
    <citation type="journal article" date="2021" name="Elife">
        <title>Chloroplast acquisition without the gene transfer in kleptoplastic sea slugs, Plakobranchus ocellatus.</title>
        <authorList>
            <person name="Maeda T."/>
            <person name="Takahashi S."/>
            <person name="Yoshida T."/>
            <person name="Shimamura S."/>
            <person name="Takaki Y."/>
            <person name="Nagai Y."/>
            <person name="Toyoda A."/>
            <person name="Suzuki Y."/>
            <person name="Arimoto A."/>
            <person name="Ishii H."/>
            <person name="Satoh N."/>
            <person name="Nishiyama T."/>
            <person name="Hasebe M."/>
            <person name="Maruyama T."/>
            <person name="Minagawa J."/>
            <person name="Obokata J."/>
            <person name="Shigenobu S."/>
        </authorList>
    </citation>
    <scope>NUCLEOTIDE SEQUENCE [LARGE SCALE GENOMIC DNA]</scope>
</reference>
<keyword evidence="2" id="KW-1185">Reference proteome</keyword>
<sequence>MRLWEVLPTQQFSGKKFKLFSKFGQSPESQAEWSISRVNTRACCLDKGDEVPPVNLVKLIQIGVYIPGPCPSDKKTCFPTHCHCRTSVLSPYMPHSSRSLPEIGRAIGGGG</sequence>
<dbReference type="EMBL" id="BMAT01009772">
    <property type="protein sequence ID" value="GFS13524.1"/>
    <property type="molecule type" value="Genomic_DNA"/>
</dbReference>
<evidence type="ECO:0000313" key="1">
    <source>
        <dbReference type="EMBL" id="GFS13524.1"/>
    </source>
</evidence>
<dbReference type="Proteomes" id="UP000762676">
    <property type="component" value="Unassembled WGS sequence"/>
</dbReference>
<comment type="caution">
    <text evidence="1">The sequence shown here is derived from an EMBL/GenBank/DDBJ whole genome shotgun (WGS) entry which is preliminary data.</text>
</comment>
<evidence type="ECO:0000313" key="2">
    <source>
        <dbReference type="Proteomes" id="UP000762676"/>
    </source>
</evidence>
<gene>
    <name evidence="1" type="ORF">ElyMa_004886500</name>
</gene>
<accession>A0AAV4IUZ9</accession>